<gene>
    <name evidence="2" type="ORF">RHSP_24256</name>
</gene>
<proteinExistence type="predicted"/>
<feature type="compositionally biased region" description="Basic residues" evidence="1">
    <location>
        <begin position="413"/>
        <end position="425"/>
    </location>
</feature>
<evidence type="ECO:0000313" key="3">
    <source>
        <dbReference type="Proteomes" id="UP000012429"/>
    </source>
</evidence>
<keyword evidence="3" id="KW-1185">Reference proteome</keyword>
<feature type="compositionally biased region" description="Polar residues" evidence="1">
    <location>
        <begin position="394"/>
        <end position="411"/>
    </location>
</feature>
<evidence type="ECO:0000256" key="1">
    <source>
        <dbReference type="SAM" id="MobiDB-lite"/>
    </source>
</evidence>
<feature type="region of interest" description="Disordered" evidence="1">
    <location>
        <begin position="387"/>
        <end position="425"/>
    </location>
</feature>
<organism evidence="2 3">
    <name type="scientific">Rhizobium freirei PRF 81</name>
    <dbReference type="NCBI Taxonomy" id="363754"/>
    <lineage>
        <taxon>Bacteria</taxon>
        <taxon>Pseudomonadati</taxon>
        <taxon>Pseudomonadota</taxon>
        <taxon>Alphaproteobacteria</taxon>
        <taxon>Hyphomicrobiales</taxon>
        <taxon>Rhizobiaceae</taxon>
        <taxon>Rhizobium/Agrobacterium group</taxon>
        <taxon>Rhizobium</taxon>
    </lineage>
</organism>
<name>N6V863_9HYPH</name>
<comment type="caution">
    <text evidence="2">The sequence shown here is derived from an EMBL/GenBank/DDBJ whole genome shotgun (WGS) entry which is preliminary data.</text>
</comment>
<evidence type="ECO:0000313" key="2">
    <source>
        <dbReference type="EMBL" id="ENN87192.1"/>
    </source>
</evidence>
<dbReference type="STRING" id="363754.RHSP_24256"/>
<protein>
    <submittedName>
        <fullName evidence="2">Uncharacterized protein</fullName>
    </submittedName>
</protein>
<accession>N6V863</accession>
<dbReference type="Proteomes" id="UP000012429">
    <property type="component" value="Unassembled WGS sequence"/>
</dbReference>
<dbReference type="AlphaFoldDB" id="N6V863"/>
<sequence>MRLAPHSRRAGRRQYRVEEAWPSCNPHHLPAAATCCGPSFACGLRCSSLMICRNATGGVDGNACGTATIQIRRDLRGAFGAGLVDIRPVRARYPCRPHDHSVLPRHRFRPRRIYAFSLHRTWPRMAHPALHARPFAGCNDFFDGVDDQRDRLDLLYVGCRRHGHLCDRAFRNRGRSLSLHRRASEYEDAHRQRHCLHRCSRHAFRACERWRQLAGQGVGRDHDADGRSPCRRHAAAPRCADAAGHGAFRLALFLHYLLVCFAAYRIGTGSRSDHRLRHRSECHGPQSLHIRLTARAGLRCSAVDGARSAVDAAMGLDGLCRASVDGNADRRADRPCRAFRSYPAGGSAESCGYFRTSALNGLSAQSQNAEISQSRGVDIDEEDIQSAVRPPSFRQLQSWSAGAAGRQSSGHIRSARYRSRRPHSA</sequence>
<dbReference type="EMBL" id="AQHN01000056">
    <property type="protein sequence ID" value="ENN87192.1"/>
    <property type="molecule type" value="Genomic_DNA"/>
</dbReference>
<reference evidence="2 3" key="1">
    <citation type="journal article" date="2012" name="BMC Genomics">
        <title>Genomic basis of broad host range and environmental adaptability of Rhizobium tropici CIAT 899 and Rhizobium sp. PRF 81 which are used in inoculants for common bean (Phaseolus vulgaris L.).</title>
        <authorList>
            <person name="Ormeno-Orrillo E."/>
            <person name="Menna P."/>
            <person name="Almeida L.G."/>
            <person name="Ollero F.J."/>
            <person name="Nicolas M.F."/>
            <person name="Pains Rodrigues E."/>
            <person name="Shigueyoshi Nakatani A."/>
            <person name="Silva Batista J.S."/>
            <person name="Oliveira Chueire L.M."/>
            <person name="Souza R.C."/>
            <person name="Ribeiro Vasconcelos A.T."/>
            <person name="Megias M."/>
            <person name="Hungria M."/>
            <person name="Martinez-Romero E."/>
        </authorList>
    </citation>
    <scope>NUCLEOTIDE SEQUENCE [LARGE SCALE GENOMIC DNA]</scope>
    <source>
        <strain evidence="2 3">PRF 81</strain>
    </source>
</reference>